<dbReference type="PROSITE" id="PS50261">
    <property type="entry name" value="G_PROTEIN_RECEP_F2_4"/>
    <property type="match status" value="1"/>
</dbReference>
<dbReference type="InterPro" id="IPR000539">
    <property type="entry name" value="Frizzled/Smoothened_7TM"/>
</dbReference>
<keyword evidence="5 10" id="KW-1133">Transmembrane helix</keyword>
<evidence type="ECO:0000313" key="15">
    <source>
        <dbReference type="EMBL" id="JAA92563.1"/>
    </source>
</evidence>
<dbReference type="EMBL" id="KY348661">
    <property type="protein sequence ID" value="AQT19766.1"/>
    <property type="molecule type" value="mRNA"/>
</dbReference>
<feature type="transmembrane region" description="Helical" evidence="10">
    <location>
        <begin position="426"/>
        <end position="453"/>
    </location>
</feature>
<dbReference type="InterPro" id="IPR015526">
    <property type="entry name" value="Frizzled/SFRP"/>
</dbReference>
<reference evidence="15" key="1">
    <citation type="submission" date="2013-06" db="EMBL/GenBank/DDBJ databases">
        <title>Reactivating head regrowth in a regeneration deficient planarian species.</title>
        <authorList>
            <person name="Liu S.-Y."/>
            <person name="Brandl H."/>
            <person name="Henry I."/>
            <person name="Rink J."/>
        </authorList>
    </citation>
    <scope>NUCLEOTIDE SEQUENCE</scope>
</reference>
<evidence type="ECO:0000256" key="4">
    <source>
        <dbReference type="ARBA" id="ARBA00022692"/>
    </source>
</evidence>
<feature type="disulfide bond" evidence="9">
    <location>
        <begin position="43"/>
        <end position="89"/>
    </location>
</feature>
<dbReference type="OrthoDB" id="10053709at2759"/>
<dbReference type="Gene3D" id="1.10.2000.10">
    <property type="entry name" value="Frizzled cysteine-rich domain"/>
    <property type="match status" value="1"/>
</dbReference>
<dbReference type="Pfam" id="PF01392">
    <property type="entry name" value="Fz"/>
    <property type="match status" value="1"/>
</dbReference>
<name>T1E0Z7_SCHMD</name>
<dbReference type="InterPro" id="IPR036790">
    <property type="entry name" value="Frizzled_dom_sf"/>
</dbReference>
<feature type="chain" id="PRO_5015101259" evidence="11">
    <location>
        <begin position="21"/>
        <end position="590"/>
    </location>
</feature>
<evidence type="ECO:0000256" key="6">
    <source>
        <dbReference type="ARBA" id="ARBA00023136"/>
    </source>
</evidence>
<dbReference type="SMART" id="SM01330">
    <property type="entry name" value="Frizzled"/>
    <property type="match status" value="1"/>
</dbReference>
<dbReference type="InterPro" id="IPR017981">
    <property type="entry name" value="GPCR_2-like_7TM"/>
</dbReference>
<feature type="transmembrane region" description="Helical" evidence="10">
    <location>
        <begin position="341"/>
        <end position="360"/>
    </location>
</feature>
<sequence>MTIAIGISLLFSWVLFRICGQSFSISKPDLRPSTCIPIEISMCKGIGYNLTYIPNDLNHASLEEAGLEIQQFNALVEINCSEDLRLFLCSMYAPICLPNWPNRIPACRSLCISAREGCTRVMNQYGFKWPEGMNCEKLPEDNACLRKDNKTRSNKTTNFVSERPYLLKSKKCHCHCRSPLIIDSRDHFNKVVTGNISNCLMNCRSPYFGEFDKSFSTFWLGIWACVCIISTSVTILTFCIDKSRFQYPERPIIFLSICYLLMSVGYLIRVALGHEAVACKSDAIRYGSSGAVPCSIVFLFIYFFGMASSIWWVVLTATWFLAAGLKWGSEAILMYADIYHFFAWFIPGIQSIIILTMSSVDGDPVSGICYVGNLNKYNLLFFVIIPLIVYLLVGTGFLLAGFLALMKIRKTIKEKGESKTDKLEKLMIRISIFGIVYSVPTMTVVFCSIYEFIFRDLWEQSYTCPCRTKKYQPEYSVFMLKYFMNLVVGTTAGFWIWTPKTLDSWSKVFCKLLCCRKSLHYKVTCPTQLDKPLCKPETLSTKALLYSLNSSYNVNDRQILSASNMIRSGITLSNSPDSETLTKLISLTHV</sequence>
<reference evidence="14" key="3">
    <citation type="journal article" date="2017" name="Dev. Cell">
        <title>Antagonistic Self-Organizing Patterning Systems Control Maintenance and Regeneration of the Anteroposterior Axis in Planarians.</title>
        <authorList>
            <person name="Stuckemann T."/>
            <person name="Cleland J.P."/>
            <person name="Werner S."/>
            <person name="Thi-Kim Vu H."/>
            <person name="Bayersdorf R."/>
            <person name="Liu S.Y."/>
            <person name="Friedrich B."/>
            <person name="Julicher F."/>
            <person name="Rink J.C."/>
        </authorList>
    </citation>
    <scope>NUCLEOTIDE SEQUENCE</scope>
</reference>
<dbReference type="PANTHER" id="PTHR11309:SF126">
    <property type="entry name" value="FRIZZLED-2"/>
    <property type="match status" value="1"/>
</dbReference>
<dbReference type="PANTHER" id="PTHR11309">
    <property type="entry name" value="FRIZZLED"/>
    <property type="match status" value="1"/>
</dbReference>
<comment type="caution">
    <text evidence="9">Lacks conserved residue(s) required for the propagation of feature annotation.</text>
</comment>
<evidence type="ECO:0000256" key="11">
    <source>
        <dbReference type="SAM" id="SignalP"/>
    </source>
</evidence>
<evidence type="ECO:0000256" key="9">
    <source>
        <dbReference type="PROSITE-ProRule" id="PRU00090"/>
    </source>
</evidence>
<accession>T1E0Z7</accession>
<keyword evidence="6 10" id="KW-0472">Membrane</keyword>
<feature type="disulfide bond" evidence="9">
    <location>
        <begin position="35"/>
        <end position="96"/>
    </location>
</feature>
<feature type="domain" description="FZ" evidence="12">
    <location>
        <begin position="30"/>
        <end position="147"/>
    </location>
</feature>
<evidence type="ECO:0000256" key="3">
    <source>
        <dbReference type="ARBA" id="ARBA00022473"/>
    </source>
</evidence>
<dbReference type="EMBL" id="GAKV01000005">
    <property type="protein sequence ID" value="JAA92563.1"/>
    <property type="molecule type" value="mRNA"/>
</dbReference>
<evidence type="ECO:0000259" key="12">
    <source>
        <dbReference type="PROSITE" id="PS50038"/>
    </source>
</evidence>
<dbReference type="InterPro" id="IPR020067">
    <property type="entry name" value="Frizzled_dom"/>
</dbReference>
<feature type="transmembrane region" description="Helical" evidence="10">
    <location>
        <begin position="479"/>
        <end position="497"/>
    </location>
</feature>
<keyword evidence="11" id="KW-0732">Signal</keyword>
<feature type="disulfide bond" evidence="9">
    <location>
        <begin position="80"/>
        <end position="118"/>
    </location>
</feature>
<dbReference type="Pfam" id="PF01534">
    <property type="entry name" value="Frizzled"/>
    <property type="match status" value="1"/>
</dbReference>
<dbReference type="AlphaFoldDB" id="T1E0Z7"/>
<keyword evidence="3" id="KW-0217">Developmental protein</keyword>
<dbReference type="PRINTS" id="PR00489">
    <property type="entry name" value="FRIZZLED"/>
</dbReference>
<dbReference type="GO" id="GO:0035567">
    <property type="term" value="P:non-canonical Wnt signaling pathway"/>
    <property type="evidence" value="ECO:0007669"/>
    <property type="project" value="TreeGrafter"/>
</dbReference>
<feature type="domain" description="G-protein coupled receptors family 2 profile 2" evidence="13">
    <location>
        <begin position="216"/>
        <end position="504"/>
    </location>
</feature>
<evidence type="ECO:0000313" key="14">
    <source>
        <dbReference type="EMBL" id="AQT19766.1"/>
    </source>
</evidence>
<evidence type="ECO:0000256" key="8">
    <source>
        <dbReference type="ARBA" id="ARBA00023170"/>
    </source>
</evidence>
<proteinExistence type="evidence at transcript level"/>
<organism evidence="15">
    <name type="scientific">Schmidtea mediterranea</name>
    <name type="common">Freshwater planarian flatworm</name>
    <dbReference type="NCBI Taxonomy" id="79327"/>
    <lineage>
        <taxon>Eukaryota</taxon>
        <taxon>Metazoa</taxon>
        <taxon>Spiralia</taxon>
        <taxon>Lophotrochozoa</taxon>
        <taxon>Platyhelminthes</taxon>
        <taxon>Rhabditophora</taxon>
        <taxon>Seriata</taxon>
        <taxon>Tricladida</taxon>
        <taxon>Continenticola</taxon>
        <taxon>Geoplanoidea</taxon>
        <taxon>Dugesiidae</taxon>
        <taxon>Schmidtea</taxon>
    </lineage>
</organism>
<evidence type="ECO:0000256" key="5">
    <source>
        <dbReference type="ARBA" id="ARBA00022989"/>
    </source>
</evidence>
<dbReference type="SUPFAM" id="SSF63501">
    <property type="entry name" value="Frizzled cysteine-rich domain"/>
    <property type="match status" value="1"/>
</dbReference>
<dbReference type="Gene3D" id="1.20.1070.10">
    <property type="entry name" value="Rhodopsin 7-helix transmembrane proteins"/>
    <property type="match status" value="1"/>
</dbReference>
<feature type="disulfide bond" evidence="9">
    <location>
        <begin position="111"/>
        <end position="135"/>
    </location>
</feature>
<dbReference type="GO" id="GO:0017147">
    <property type="term" value="F:Wnt-protein binding"/>
    <property type="evidence" value="ECO:0007669"/>
    <property type="project" value="TreeGrafter"/>
</dbReference>
<comment type="subcellular location">
    <subcellularLocation>
        <location evidence="1">Membrane</location>
        <topology evidence="1">Multi-pass membrane protein</topology>
    </subcellularLocation>
</comment>
<dbReference type="PROSITE" id="PS50038">
    <property type="entry name" value="FZ"/>
    <property type="match status" value="1"/>
</dbReference>
<dbReference type="SMART" id="SM00063">
    <property type="entry name" value="FRI"/>
    <property type="match status" value="1"/>
</dbReference>
<dbReference type="CDD" id="cd15035">
    <property type="entry name" value="7tmF_FZD5_FZD8-like"/>
    <property type="match status" value="1"/>
</dbReference>
<evidence type="ECO:0000256" key="2">
    <source>
        <dbReference type="ARBA" id="ARBA00008077"/>
    </source>
</evidence>
<reference evidence="14" key="2">
    <citation type="submission" date="2016-12" db="EMBL/GenBank/DDBJ databases">
        <authorList>
            <person name="Song W.-J."/>
            <person name="Kurnit D.M."/>
        </authorList>
    </citation>
    <scope>NUCLEOTIDE SEQUENCE</scope>
</reference>
<evidence type="ECO:0000256" key="1">
    <source>
        <dbReference type="ARBA" id="ARBA00004141"/>
    </source>
</evidence>
<evidence type="ECO:0000256" key="10">
    <source>
        <dbReference type="SAM" id="Phobius"/>
    </source>
</evidence>
<dbReference type="GO" id="GO:0042813">
    <property type="term" value="F:Wnt receptor activity"/>
    <property type="evidence" value="ECO:0007669"/>
    <property type="project" value="TreeGrafter"/>
</dbReference>
<evidence type="ECO:0000256" key="7">
    <source>
        <dbReference type="ARBA" id="ARBA00023157"/>
    </source>
</evidence>
<keyword evidence="7 9" id="KW-1015">Disulfide bond</keyword>
<protein>
    <submittedName>
        <fullName evidence="15">Fzd-5/8-1</fullName>
    </submittedName>
</protein>
<keyword evidence="4 10" id="KW-0812">Transmembrane</keyword>
<feature type="transmembrane region" description="Helical" evidence="10">
    <location>
        <begin position="218"/>
        <end position="240"/>
    </location>
</feature>
<dbReference type="GO" id="GO:0005886">
    <property type="term" value="C:plasma membrane"/>
    <property type="evidence" value="ECO:0007669"/>
    <property type="project" value="TreeGrafter"/>
</dbReference>
<feature type="transmembrane region" description="Helical" evidence="10">
    <location>
        <begin position="296"/>
        <end position="321"/>
    </location>
</feature>
<keyword evidence="8" id="KW-0675">Receptor</keyword>
<feature type="transmembrane region" description="Helical" evidence="10">
    <location>
        <begin position="252"/>
        <end position="272"/>
    </location>
</feature>
<dbReference type="GO" id="GO:0060070">
    <property type="term" value="P:canonical Wnt signaling pathway"/>
    <property type="evidence" value="ECO:0007669"/>
    <property type="project" value="TreeGrafter"/>
</dbReference>
<comment type="similarity">
    <text evidence="2">Belongs to the G-protein coupled receptor Fz/Smo family.</text>
</comment>
<evidence type="ECO:0000259" key="13">
    <source>
        <dbReference type="PROSITE" id="PS50261"/>
    </source>
</evidence>
<feature type="signal peptide" evidence="11">
    <location>
        <begin position="1"/>
        <end position="20"/>
    </location>
</feature>
<feature type="transmembrane region" description="Helical" evidence="10">
    <location>
        <begin position="380"/>
        <end position="405"/>
    </location>
</feature>